<reference evidence="1 4" key="1">
    <citation type="submission" date="2016-04" db="EMBL/GenBank/DDBJ databases">
        <title>Genome analyses suggest a sexual origin of heterokaryosis in a supposedly ancient asexual fungus.</title>
        <authorList>
            <person name="Ropars J."/>
            <person name="Sedzielewska K."/>
            <person name="Noel J."/>
            <person name="Charron P."/>
            <person name="Farinelli L."/>
            <person name="Marton T."/>
            <person name="Kruger M."/>
            <person name="Pelin A."/>
            <person name="Brachmann A."/>
            <person name="Corradi N."/>
        </authorList>
    </citation>
    <scope>NUCLEOTIDE SEQUENCE [LARGE SCALE GENOMIC DNA]</scope>
    <source>
        <strain evidence="1 4">A5</strain>
    </source>
</reference>
<dbReference type="VEuPathDB" id="FungiDB:RhiirA1_454957"/>
<protein>
    <submittedName>
        <fullName evidence="2">Uncharacterized protein</fullName>
    </submittedName>
</protein>
<proteinExistence type="predicted"/>
<accession>A0A2N0S426</accession>
<reference evidence="2 3" key="4">
    <citation type="submission" date="2017-10" db="EMBL/GenBank/DDBJ databases">
        <title>Genome analyses suggest a sexual origin of heterokaryosis in a supposedly ancient asexual fungus.</title>
        <authorList>
            <person name="Corradi N."/>
            <person name="Sedzielewska K."/>
            <person name="Noel J."/>
            <person name="Charron P."/>
            <person name="Farinelli L."/>
            <person name="Marton T."/>
            <person name="Kruger M."/>
            <person name="Pelin A."/>
            <person name="Brachmann A."/>
            <person name="Corradi N."/>
        </authorList>
    </citation>
    <scope>NUCLEOTIDE SEQUENCE [LARGE SCALE GENOMIC DNA]</scope>
    <source>
        <strain evidence="2 3">A1</strain>
    </source>
</reference>
<reference evidence="1 4" key="2">
    <citation type="submission" date="2017-09" db="EMBL/GenBank/DDBJ databases">
        <title>Extensive intraspecific genome diversity in a model arbuscular mycorrhizal fungus.</title>
        <authorList>
            <person name="Chen E.C."/>
            <person name="Morin E."/>
            <person name="Beaudet D."/>
            <person name="Noel J."/>
            <person name="Ndikumana S."/>
            <person name="Charron P."/>
            <person name="St-Onge C."/>
            <person name="Giorgi J."/>
            <person name="Grigoriev I.V."/>
            <person name="Roux C."/>
            <person name="Martin F.M."/>
            <person name="Corradi N."/>
        </authorList>
    </citation>
    <scope>NUCLEOTIDE SEQUENCE [LARGE SCALE GENOMIC DNA]</scope>
    <source>
        <strain evidence="1 4">A5</strain>
    </source>
</reference>
<dbReference type="EMBL" id="LLXJ01002841">
    <property type="protein sequence ID" value="PKB98053.1"/>
    <property type="molecule type" value="Genomic_DNA"/>
</dbReference>
<dbReference type="AlphaFoldDB" id="A0A2N0S426"/>
<gene>
    <name evidence="2" type="ORF">RhiirA1_454957</name>
    <name evidence="1" type="ORF">RhiirA5_432030</name>
</gene>
<comment type="caution">
    <text evidence="2">The sequence shown here is derived from an EMBL/GenBank/DDBJ whole genome shotgun (WGS) entry which is preliminary data.</text>
</comment>
<reference evidence="2 3" key="3">
    <citation type="submission" date="2017-10" db="EMBL/GenBank/DDBJ databases">
        <title>Extensive intraspecific genome diversity in a model arbuscular mycorrhizal fungus.</title>
        <authorList>
            <person name="Chen E.C.H."/>
            <person name="Morin E."/>
            <person name="Baudet D."/>
            <person name="Noel J."/>
            <person name="Ndikumana S."/>
            <person name="Charron P."/>
            <person name="St-Onge C."/>
            <person name="Giorgi J."/>
            <person name="Grigoriev I.V."/>
            <person name="Roux C."/>
            <person name="Martin F.M."/>
            <person name="Corradi N."/>
        </authorList>
    </citation>
    <scope>NUCLEOTIDE SEQUENCE [LARGE SCALE GENOMIC DNA]</scope>
    <source>
        <strain evidence="2 3">A1</strain>
    </source>
</reference>
<sequence>MSTNKLQFCIFKRLGRLKIHNFPDPIPTLAENENNNEVVLDLVHNTVNVGTLIQCGENIRSSHSTNDSSKKLFSIVKANNTLTCNSE</sequence>
<evidence type="ECO:0000313" key="1">
    <source>
        <dbReference type="EMBL" id="PKB98053.1"/>
    </source>
</evidence>
<organism evidence="2 3">
    <name type="scientific">Rhizophagus irregularis</name>
    <dbReference type="NCBI Taxonomy" id="588596"/>
    <lineage>
        <taxon>Eukaryota</taxon>
        <taxon>Fungi</taxon>
        <taxon>Fungi incertae sedis</taxon>
        <taxon>Mucoromycota</taxon>
        <taxon>Glomeromycotina</taxon>
        <taxon>Glomeromycetes</taxon>
        <taxon>Glomerales</taxon>
        <taxon>Glomeraceae</taxon>
        <taxon>Rhizophagus</taxon>
    </lineage>
</organism>
<name>A0A2N0S426_9GLOM</name>
<evidence type="ECO:0000313" key="3">
    <source>
        <dbReference type="Proteomes" id="UP000232688"/>
    </source>
</evidence>
<evidence type="ECO:0000313" key="4">
    <source>
        <dbReference type="Proteomes" id="UP000232722"/>
    </source>
</evidence>
<dbReference type="EMBL" id="LLXH01000229">
    <property type="protein sequence ID" value="PKC70309.1"/>
    <property type="molecule type" value="Genomic_DNA"/>
</dbReference>
<dbReference type="Proteomes" id="UP000232688">
    <property type="component" value="Unassembled WGS sequence"/>
</dbReference>
<evidence type="ECO:0000313" key="2">
    <source>
        <dbReference type="EMBL" id="PKC70309.1"/>
    </source>
</evidence>
<dbReference type="Proteomes" id="UP000232722">
    <property type="component" value="Unassembled WGS sequence"/>
</dbReference>